<dbReference type="InterPro" id="IPR002403">
    <property type="entry name" value="Cyt_P450_E_grp-IV"/>
</dbReference>
<keyword evidence="7" id="KW-0503">Monooxygenase</keyword>
<evidence type="ECO:0000256" key="8">
    <source>
        <dbReference type="SAM" id="Phobius"/>
    </source>
</evidence>
<dbReference type="Proteomes" id="UP000292702">
    <property type="component" value="Unassembled WGS sequence"/>
</dbReference>
<dbReference type="Pfam" id="PF00067">
    <property type="entry name" value="p450"/>
    <property type="match status" value="1"/>
</dbReference>
<keyword evidence="8" id="KW-0472">Membrane</keyword>
<keyword evidence="8" id="KW-1133">Transmembrane helix</keyword>
<dbReference type="PRINTS" id="PR00465">
    <property type="entry name" value="EP450IV"/>
</dbReference>
<dbReference type="STRING" id="92696.A0A4R0RKQ1"/>
<sequence length="490" mass="55593">MTVMNPESELALFIYGPLAVLGIFVFQRVIFPGPHTYPNIPAIGPSSPLLYYYGAVKFLFKGNAMVEEGYRKYKGSAFKVPELFNWHVVVSGHKLIEELRKAGDDELNFDEATAETDHTLGPNIHRDNYHVSIIRSRLTRSLGILFPDMRDELVASFDDALPLSDEWQKTSAYAAVMQVIARTSNRIFVGLPVCRDPDYISLNVHFATSVMIGSTMLRFFPKFLRPVAAFFITNVSQSVTKALKHLDSTIMERLRMEQQYGSDWQGKPNDLLTWLMEEARGDEKEVRELVLRILTLNFASIHTSSMSMTHAVYHLAANPSYAEAMRKEADKAIREHGWTKDALEEMPHIDSFLRESHRYNGLGCTTMARKAMKDFTFSDGTFIRKGGIVSVVERPLHHDPEHYEDPETFNPWRFVELRKDAVGKDGVGDDMKVPRFGVVSTSAEYVTFGHGRHACPGRFFAANELKTMVAHLVLTYDIKMEKEGSIPDPR</sequence>
<dbReference type="PROSITE" id="PS00086">
    <property type="entry name" value="CYTOCHROME_P450"/>
    <property type="match status" value="1"/>
</dbReference>
<feature type="transmembrane region" description="Helical" evidence="8">
    <location>
        <begin position="12"/>
        <end position="31"/>
    </location>
</feature>
<keyword evidence="6 7" id="KW-0349">Heme</keyword>
<keyword evidence="4 7" id="KW-0560">Oxidoreductase</keyword>
<comment type="cofactor">
    <cofactor evidence="1 6">
        <name>heme</name>
        <dbReference type="ChEBI" id="CHEBI:30413"/>
    </cofactor>
</comment>
<dbReference type="InterPro" id="IPR017972">
    <property type="entry name" value="Cyt_P450_CS"/>
</dbReference>
<keyword evidence="10" id="KW-1185">Reference proteome</keyword>
<gene>
    <name evidence="9" type="ORF">EIP91_004209</name>
</gene>
<comment type="caution">
    <text evidence="9">The sequence shown here is derived from an EMBL/GenBank/DDBJ whole genome shotgun (WGS) entry which is preliminary data.</text>
</comment>
<proteinExistence type="inferred from homology"/>
<keyword evidence="3 6" id="KW-0479">Metal-binding</keyword>
<comment type="similarity">
    <text evidence="2 7">Belongs to the cytochrome P450 family.</text>
</comment>
<dbReference type="EMBL" id="RWJN01000240">
    <property type="protein sequence ID" value="TCD64378.1"/>
    <property type="molecule type" value="Genomic_DNA"/>
</dbReference>
<dbReference type="PANTHER" id="PTHR46206">
    <property type="entry name" value="CYTOCHROME P450"/>
    <property type="match status" value="1"/>
</dbReference>
<evidence type="ECO:0008006" key="11">
    <source>
        <dbReference type="Google" id="ProtNLM"/>
    </source>
</evidence>
<name>A0A4R0RKQ1_9APHY</name>
<dbReference type="GO" id="GO:0004497">
    <property type="term" value="F:monooxygenase activity"/>
    <property type="evidence" value="ECO:0007669"/>
    <property type="project" value="UniProtKB-KW"/>
</dbReference>
<organism evidence="9 10">
    <name type="scientific">Steccherinum ochraceum</name>
    <dbReference type="NCBI Taxonomy" id="92696"/>
    <lineage>
        <taxon>Eukaryota</taxon>
        <taxon>Fungi</taxon>
        <taxon>Dikarya</taxon>
        <taxon>Basidiomycota</taxon>
        <taxon>Agaricomycotina</taxon>
        <taxon>Agaricomycetes</taxon>
        <taxon>Polyporales</taxon>
        <taxon>Steccherinaceae</taxon>
        <taxon>Steccherinum</taxon>
    </lineage>
</organism>
<reference evidence="9 10" key="1">
    <citation type="submission" date="2018-11" db="EMBL/GenBank/DDBJ databases">
        <title>Genome assembly of Steccherinum ochraceum LE-BIN_3174, the white-rot fungus of the Steccherinaceae family (The Residual Polyporoid clade, Polyporales, Basidiomycota).</title>
        <authorList>
            <person name="Fedorova T.V."/>
            <person name="Glazunova O.A."/>
            <person name="Landesman E.O."/>
            <person name="Moiseenko K.V."/>
            <person name="Psurtseva N.V."/>
            <person name="Savinova O.S."/>
            <person name="Shakhova N.V."/>
            <person name="Tyazhelova T.V."/>
            <person name="Vasina D.V."/>
        </authorList>
    </citation>
    <scope>NUCLEOTIDE SEQUENCE [LARGE SCALE GENOMIC DNA]</scope>
    <source>
        <strain evidence="9 10">LE-BIN_3174</strain>
    </source>
</reference>
<dbReference type="SUPFAM" id="SSF48264">
    <property type="entry name" value="Cytochrome P450"/>
    <property type="match status" value="1"/>
</dbReference>
<evidence type="ECO:0000256" key="1">
    <source>
        <dbReference type="ARBA" id="ARBA00001971"/>
    </source>
</evidence>
<evidence type="ECO:0000256" key="7">
    <source>
        <dbReference type="RuleBase" id="RU000461"/>
    </source>
</evidence>
<keyword evidence="8" id="KW-0812">Transmembrane</keyword>
<dbReference type="CDD" id="cd11041">
    <property type="entry name" value="CYP503A1-like"/>
    <property type="match status" value="1"/>
</dbReference>
<evidence type="ECO:0000256" key="3">
    <source>
        <dbReference type="ARBA" id="ARBA00022723"/>
    </source>
</evidence>
<evidence type="ECO:0000256" key="5">
    <source>
        <dbReference type="ARBA" id="ARBA00023004"/>
    </source>
</evidence>
<evidence type="ECO:0000256" key="6">
    <source>
        <dbReference type="PIRSR" id="PIRSR602403-1"/>
    </source>
</evidence>
<evidence type="ECO:0000256" key="2">
    <source>
        <dbReference type="ARBA" id="ARBA00010617"/>
    </source>
</evidence>
<protein>
    <recommendedName>
        <fullName evidence="11">Cytochrome P450</fullName>
    </recommendedName>
</protein>
<dbReference type="AlphaFoldDB" id="A0A4R0RKQ1"/>
<evidence type="ECO:0000313" key="9">
    <source>
        <dbReference type="EMBL" id="TCD64378.1"/>
    </source>
</evidence>
<dbReference type="InterPro" id="IPR036396">
    <property type="entry name" value="Cyt_P450_sf"/>
</dbReference>
<dbReference type="GO" id="GO:0020037">
    <property type="term" value="F:heme binding"/>
    <property type="evidence" value="ECO:0007669"/>
    <property type="project" value="InterPro"/>
</dbReference>
<accession>A0A4R0RKQ1</accession>
<dbReference type="GO" id="GO:0005506">
    <property type="term" value="F:iron ion binding"/>
    <property type="evidence" value="ECO:0007669"/>
    <property type="project" value="InterPro"/>
</dbReference>
<evidence type="ECO:0000313" key="10">
    <source>
        <dbReference type="Proteomes" id="UP000292702"/>
    </source>
</evidence>
<feature type="binding site" description="axial binding residue" evidence="6">
    <location>
        <position position="455"/>
    </location>
    <ligand>
        <name>heme</name>
        <dbReference type="ChEBI" id="CHEBI:30413"/>
    </ligand>
    <ligandPart>
        <name>Fe</name>
        <dbReference type="ChEBI" id="CHEBI:18248"/>
    </ligandPart>
</feature>
<dbReference type="GO" id="GO:0016705">
    <property type="term" value="F:oxidoreductase activity, acting on paired donors, with incorporation or reduction of molecular oxygen"/>
    <property type="evidence" value="ECO:0007669"/>
    <property type="project" value="InterPro"/>
</dbReference>
<dbReference type="OrthoDB" id="1844152at2759"/>
<evidence type="ECO:0000256" key="4">
    <source>
        <dbReference type="ARBA" id="ARBA00023002"/>
    </source>
</evidence>
<dbReference type="InterPro" id="IPR001128">
    <property type="entry name" value="Cyt_P450"/>
</dbReference>
<dbReference type="Gene3D" id="1.10.630.10">
    <property type="entry name" value="Cytochrome P450"/>
    <property type="match status" value="1"/>
</dbReference>
<keyword evidence="5 6" id="KW-0408">Iron</keyword>